<evidence type="ECO:0000313" key="2">
    <source>
        <dbReference type="EMBL" id="BDZ77363.1"/>
    </source>
</evidence>
<feature type="transmembrane region" description="Helical" evidence="1">
    <location>
        <begin position="130"/>
        <end position="150"/>
    </location>
</feature>
<dbReference type="Proteomes" id="UP001305815">
    <property type="component" value="Chromosome"/>
</dbReference>
<keyword evidence="3" id="KW-1185">Reference proteome</keyword>
<name>A0ABN6YVN8_9FIRM</name>
<evidence type="ECO:0000256" key="1">
    <source>
        <dbReference type="SAM" id="Phobius"/>
    </source>
</evidence>
<dbReference type="EMBL" id="AP027742">
    <property type="protein sequence ID" value="BDZ77363.1"/>
    <property type="molecule type" value="Genomic_DNA"/>
</dbReference>
<accession>A0ABN6YVN8</accession>
<reference evidence="3" key="1">
    <citation type="journal article" date="2023" name="Int. J. Syst. Evol. Microbiol.">
        <title>Claveliimonas bilis gen. nov., sp. nov., deoxycholic acid-producing bacteria isolated from human faeces, and reclassification of Sellimonas monacensis Zenner et al. 2021 as Claveliimonas monacensis comb. nov.</title>
        <authorList>
            <person name="Hisatomi A."/>
            <person name="Kastawa N.W.E.P.G."/>
            <person name="Song I."/>
            <person name="Ohkuma M."/>
            <person name="Fukiya S."/>
            <person name="Sakamoto M."/>
        </authorList>
    </citation>
    <scope>NUCLEOTIDE SEQUENCE [LARGE SCALE GENOMIC DNA]</scope>
    <source>
        <strain evidence="3">12BBH14</strain>
    </source>
</reference>
<dbReference type="RefSeq" id="WP_256194430.1">
    <property type="nucleotide sequence ID" value="NZ_AP027742.1"/>
</dbReference>
<gene>
    <name evidence="2" type="ORF">Lac1_15460</name>
</gene>
<evidence type="ECO:0008006" key="4">
    <source>
        <dbReference type="Google" id="ProtNLM"/>
    </source>
</evidence>
<feature type="transmembrane region" description="Helical" evidence="1">
    <location>
        <begin position="106"/>
        <end position="124"/>
    </location>
</feature>
<feature type="transmembrane region" description="Helical" evidence="1">
    <location>
        <begin position="12"/>
        <end position="41"/>
    </location>
</feature>
<proteinExistence type="predicted"/>
<organism evidence="2 3">
    <name type="scientific">Claveliimonas bilis</name>
    <dbReference type="NCBI Taxonomy" id="3028070"/>
    <lineage>
        <taxon>Bacteria</taxon>
        <taxon>Bacillati</taxon>
        <taxon>Bacillota</taxon>
        <taxon>Clostridia</taxon>
        <taxon>Lachnospirales</taxon>
        <taxon>Lachnospiraceae</taxon>
        <taxon>Claveliimonas</taxon>
    </lineage>
</organism>
<evidence type="ECO:0000313" key="3">
    <source>
        <dbReference type="Proteomes" id="UP001305815"/>
    </source>
</evidence>
<protein>
    <recommendedName>
        <fullName evidence="4">DUF2975 domain-containing protein</fullName>
    </recommendedName>
</protein>
<keyword evidence="1" id="KW-0472">Membrane</keyword>
<sequence>MVKKYTSFFYKVFYVVYIIIAIQCLALFILIILSSLLPVISPSQFEKGMIALRQVMPNLSYPFFILSLILYLVKLFFFLIFSKCSKRLFKNIMEKDSPFIFQNKRALKWISISFFLYYVIPIYPFESLELYHITTGFLVSSLLYLFSLILDKS</sequence>
<feature type="transmembrane region" description="Helical" evidence="1">
    <location>
        <begin position="61"/>
        <end position="85"/>
    </location>
</feature>
<keyword evidence="1" id="KW-1133">Transmembrane helix</keyword>
<keyword evidence="1" id="KW-0812">Transmembrane</keyword>